<dbReference type="Pfam" id="PF01937">
    <property type="entry name" value="ARMT1-like_dom"/>
    <property type="match status" value="1"/>
</dbReference>
<feature type="non-terminal residue" evidence="2">
    <location>
        <position position="282"/>
    </location>
</feature>
<dbReference type="InterPro" id="IPR036075">
    <property type="entry name" value="ARMT-1-like_metal-bd_sf"/>
</dbReference>
<accession>X0STP3</accession>
<sequence>MVTSDPAVHEFVLRETLRLAARMRFDRSPPWMGQRIHRLLREATGNPDPYSEVKNRSNALALELYPTLKERVRASADQFGTAVRLAVAGNVIDFARRSSLSDDDVLQSIEDAMDDPLDLAAVDDFRRSIEQADDILYLADNAGEIVFDRLLIERMPRDRVTLVVRGSPVINDATREDAEAAGLTSLVPVMDNGSDVPGTIVETCSSEFRARYERCDLVIAKGQGNYETLVGEDQNIFFLFKVKCPVVARDIGCDVGRVVVFHQGRNQNEVGLTEPLSQHKGA</sequence>
<dbReference type="InterPro" id="IPR002791">
    <property type="entry name" value="ARMT1-like_metal-bd"/>
</dbReference>
<organism evidence="2">
    <name type="scientific">marine sediment metagenome</name>
    <dbReference type="NCBI Taxonomy" id="412755"/>
    <lineage>
        <taxon>unclassified sequences</taxon>
        <taxon>metagenomes</taxon>
        <taxon>ecological metagenomes</taxon>
    </lineage>
</organism>
<comment type="caution">
    <text evidence="2">The sequence shown here is derived from an EMBL/GenBank/DDBJ whole genome shotgun (WGS) entry which is preliminary data.</text>
</comment>
<reference evidence="2" key="1">
    <citation type="journal article" date="2014" name="Front. Microbiol.">
        <title>High frequency of phylogenetically diverse reductive dehalogenase-homologous genes in deep subseafloor sedimentary metagenomes.</title>
        <authorList>
            <person name="Kawai M."/>
            <person name="Futagami T."/>
            <person name="Toyoda A."/>
            <person name="Takaki Y."/>
            <person name="Nishi S."/>
            <person name="Hori S."/>
            <person name="Arai W."/>
            <person name="Tsubouchi T."/>
            <person name="Morono Y."/>
            <person name="Uchiyama I."/>
            <person name="Ito T."/>
            <person name="Fujiyama A."/>
            <person name="Inagaki F."/>
            <person name="Takami H."/>
        </authorList>
    </citation>
    <scope>NUCLEOTIDE SEQUENCE</scope>
    <source>
        <strain evidence="2">Expedition CK06-06</strain>
    </source>
</reference>
<dbReference type="AlphaFoldDB" id="X0STP3"/>
<proteinExistence type="predicted"/>
<dbReference type="Gene3D" id="1.10.285.20">
    <property type="entry name" value="Uncharacterised protein PF01937, DUF89, domain 2"/>
    <property type="match status" value="1"/>
</dbReference>
<evidence type="ECO:0000259" key="1">
    <source>
        <dbReference type="Pfam" id="PF01937"/>
    </source>
</evidence>
<feature type="domain" description="Damage-control phosphatase ARMT1-like metal-binding" evidence="1">
    <location>
        <begin position="6"/>
        <end position="257"/>
    </location>
</feature>
<protein>
    <recommendedName>
        <fullName evidence="1">Damage-control phosphatase ARMT1-like metal-binding domain-containing protein</fullName>
    </recommendedName>
</protein>
<gene>
    <name evidence="2" type="ORF">S01H1_09542</name>
</gene>
<dbReference type="SUPFAM" id="SSF111321">
    <property type="entry name" value="AF1104-like"/>
    <property type="match status" value="1"/>
</dbReference>
<dbReference type="InterPro" id="IPR014444">
    <property type="entry name" value="PH1575-like"/>
</dbReference>
<dbReference type="EMBL" id="BARS01004876">
    <property type="protein sequence ID" value="GAF84364.1"/>
    <property type="molecule type" value="Genomic_DNA"/>
</dbReference>
<dbReference type="Gene3D" id="3.40.50.10880">
    <property type="entry name" value="Uncharacterised protein PF01937, DUF89, domain 3"/>
    <property type="match status" value="1"/>
</dbReference>
<name>X0STP3_9ZZZZ</name>
<evidence type="ECO:0000313" key="2">
    <source>
        <dbReference type="EMBL" id="GAF84364.1"/>
    </source>
</evidence>
<dbReference type="PIRSF" id="PIRSF006593">
    <property type="entry name" value="UCP006593"/>
    <property type="match status" value="1"/>
</dbReference>